<protein>
    <submittedName>
        <fullName evidence="1">Uncharacterized protein</fullName>
    </submittedName>
</protein>
<organism evidence="1">
    <name type="scientific">viral metagenome</name>
    <dbReference type="NCBI Taxonomy" id="1070528"/>
    <lineage>
        <taxon>unclassified sequences</taxon>
        <taxon>metagenomes</taxon>
        <taxon>organismal metagenomes</taxon>
    </lineage>
</organism>
<name>A0A6M3LST7_9ZZZZ</name>
<reference evidence="1" key="1">
    <citation type="submission" date="2020-03" db="EMBL/GenBank/DDBJ databases">
        <title>The deep terrestrial virosphere.</title>
        <authorList>
            <person name="Holmfeldt K."/>
            <person name="Nilsson E."/>
            <person name="Simone D."/>
            <person name="Lopez-Fernandez M."/>
            <person name="Wu X."/>
            <person name="de Brujin I."/>
            <person name="Lundin D."/>
            <person name="Andersson A."/>
            <person name="Bertilsson S."/>
            <person name="Dopson M."/>
        </authorList>
    </citation>
    <scope>NUCLEOTIDE SEQUENCE</scope>
    <source>
        <strain evidence="1">MM415B05885</strain>
    </source>
</reference>
<dbReference type="EMBL" id="MT143532">
    <property type="protein sequence ID" value="QJA97873.1"/>
    <property type="molecule type" value="Genomic_DNA"/>
</dbReference>
<evidence type="ECO:0000313" key="1">
    <source>
        <dbReference type="EMBL" id="QJA97873.1"/>
    </source>
</evidence>
<proteinExistence type="predicted"/>
<accession>A0A6M3LST7</accession>
<gene>
    <name evidence="1" type="ORF">MM415B05885_0006</name>
</gene>
<dbReference type="AlphaFoldDB" id="A0A6M3LST7"/>
<sequence length="74" mass="8551">MNDNYTIMIDEEKTMKCNQCEAMMINGVFCHETGCPNTHKIWDADSETWTNVYQCDICGYDVLEGEQCSCHDDE</sequence>